<dbReference type="SUPFAM" id="SSF48264">
    <property type="entry name" value="Cytochrome P450"/>
    <property type="match status" value="1"/>
</dbReference>
<dbReference type="Pfam" id="PF00067">
    <property type="entry name" value="p450"/>
    <property type="match status" value="1"/>
</dbReference>
<evidence type="ECO:0000313" key="2">
    <source>
        <dbReference type="EMBL" id="PIL28309.1"/>
    </source>
</evidence>
<dbReference type="Gene3D" id="1.10.630.10">
    <property type="entry name" value="Cytochrome P450"/>
    <property type="match status" value="1"/>
</dbReference>
<keyword evidence="3" id="KW-1185">Reference proteome</keyword>
<evidence type="ECO:0000313" key="3">
    <source>
        <dbReference type="Proteomes" id="UP000230002"/>
    </source>
</evidence>
<dbReference type="InterPro" id="IPR036396">
    <property type="entry name" value="Cyt_P450_sf"/>
</dbReference>
<organism evidence="2 3">
    <name type="scientific">Ganoderma sinense ZZ0214-1</name>
    <dbReference type="NCBI Taxonomy" id="1077348"/>
    <lineage>
        <taxon>Eukaryota</taxon>
        <taxon>Fungi</taxon>
        <taxon>Dikarya</taxon>
        <taxon>Basidiomycota</taxon>
        <taxon>Agaricomycotina</taxon>
        <taxon>Agaricomycetes</taxon>
        <taxon>Polyporales</taxon>
        <taxon>Polyporaceae</taxon>
        <taxon>Ganoderma</taxon>
    </lineage>
</organism>
<dbReference type="GO" id="GO:0016705">
    <property type="term" value="F:oxidoreductase activity, acting on paired donors, with incorporation or reduction of molecular oxygen"/>
    <property type="evidence" value="ECO:0007669"/>
    <property type="project" value="InterPro"/>
</dbReference>
<dbReference type="InterPro" id="IPR001128">
    <property type="entry name" value="Cyt_P450"/>
</dbReference>
<gene>
    <name evidence="2" type="ORF">GSI_09598</name>
</gene>
<name>A0A2G8S3G2_9APHY</name>
<comment type="caution">
    <text evidence="2">The sequence shown here is derived from an EMBL/GenBank/DDBJ whole genome shotgun (WGS) entry which is preliminary data.</text>
</comment>
<dbReference type="AlphaFoldDB" id="A0A2G8S3G2"/>
<sequence length="129" mass="13803">MTTSSVGDELREESGFEFVHDEGAFIPFSHGPANCVGTEALAMRQMRVVVTVCALVQRFRVALNPGEEEGDGDGGRHTHQEPASAEAALLRMTRRLTARPIDNGTGEEYITSLGGGTPVLAHTFSWSSG</sequence>
<reference evidence="2 3" key="1">
    <citation type="journal article" date="2015" name="Sci. Rep.">
        <title>Chromosome-level genome map provides insights into diverse defense mechanisms in the medicinal fungus Ganoderma sinense.</title>
        <authorList>
            <person name="Zhu Y."/>
            <person name="Xu J."/>
            <person name="Sun C."/>
            <person name="Zhou S."/>
            <person name="Xu H."/>
            <person name="Nelson D.R."/>
            <person name="Qian J."/>
            <person name="Song J."/>
            <person name="Luo H."/>
            <person name="Xiang L."/>
            <person name="Li Y."/>
            <person name="Xu Z."/>
            <person name="Ji A."/>
            <person name="Wang L."/>
            <person name="Lu S."/>
            <person name="Hayward A."/>
            <person name="Sun W."/>
            <person name="Li X."/>
            <person name="Schwartz D.C."/>
            <person name="Wang Y."/>
            <person name="Chen S."/>
        </authorList>
    </citation>
    <scope>NUCLEOTIDE SEQUENCE [LARGE SCALE GENOMIC DNA]</scope>
    <source>
        <strain evidence="2 3">ZZ0214-1</strain>
    </source>
</reference>
<feature type="region of interest" description="Disordered" evidence="1">
    <location>
        <begin position="65"/>
        <end position="84"/>
    </location>
</feature>
<dbReference type="Proteomes" id="UP000230002">
    <property type="component" value="Unassembled WGS sequence"/>
</dbReference>
<evidence type="ECO:0008006" key="4">
    <source>
        <dbReference type="Google" id="ProtNLM"/>
    </source>
</evidence>
<dbReference type="GO" id="GO:0005506">
    <property type="term" value="F:iron ion binding"/>
    <property type="evidence" value="ECO:0007669"/>
    <property type="project" value="InterPro"/>
</dbReference>
<dbReference type="GO" id="GO:0004497">
    <property type="term" value="F:monooxygenase activity"/>
    <property type="evidence" value="ECO:0007669"/>
    <property type="project" value="InterPro"/>
</dbReference>
<accession>A0A2G8S3G2</accession>
<dbReference type="GO" id="GO:0020037">
    <property type="term" value="F:heme binding"/>
    <property type="evidence" value="ECO:0007669"/>
    <property type="project" value="InterPro"/>
</dbReference>
<evidence type="ECO:0000256" key="1">
    <source>
        <dbReference type="SAM" id="MobiDB-lite"/>
    </source>
</evidence>
<dbReference type="EMBL" id="AYKW01000025">
    <property type="protein sequence ID" value="PIL28309.1"/>
    <property type="molecule type" value="Genomic_DNA"/>
</dbReference>
<protein>
    <recommendedName>
        <fullName evidence="4">Cytochrome P450</fullName>
    </recommendedName>
</protein>
<dbReference type="OrthoDB" id="6692864at2759"/>
<proteinExistence type="predicted"/>